<accession>A0ACB9DYU2</accession>
<evidence type="ECO:0000313" key="1">
    <source>
        <dbReference type="EMBL" id="KAI3751503.1"/>
    </source>
</evidence>
<reference evidence="1 2" key="2">
    <citation type="journal article" date="2022" name="Mol. Ecol. Resour.">
        <title>The genomes of chicory, endive, great burdock and yacon provide insights into Asteraceae paleo-polyploidization history and plant inulin production.</title>
        <authorList>
            <person name="Fan W."/>
            <person name="Wang S."/>
            <person name="Wang H."/>
            <person name="Wang A."/>
            <person name="Jiang F."/>
            <person name="Liu H."/>
            <person name="Zhao H."/>
            <person name="Xu D."/>
            <person name="Zhang Y."/>
        </authorList>
    </citation>
    <scope>NUCLEOTIDE SEQUENCE [LARGE SCALE GENOMIC DNA]</scope>
    <source>
        <strain evidence="2">cv. Punajuju</strain>
        <tissue evidence="1">Leaves</tissue>
    </source>
</reference>
<organism evidence="1 2">
    <name type="scientific">Cichorium intybus</name>
    <name type="common">Chicory</name>
    <dbReference type="NCBI Taxonomy" id="13427"/>
    <lineage>
        <taxon>Eukaryota</taxon>
        <taxon>Viridiplantae</taxon>
        <taxon>Streptophyta</taxon>
        <taxon>Embryophyta</taxon>
        <taxon>Tracheophyta</taxon>
        <taxon>Spermatophyta</taxon>
        <taxon>Magnoliopsida</taxon>
        <taxon>eudicotyledons</taxon>
        <taxon>Gunneridae</taxon>
        <taxon>Pentapetalae</taxon>
        <taxon>asterids</taxon>
        <taxon>campanulids</taxon>
        <taxon>Asterales</taxon>
        <taxon>Asteraceae</taxon>
        <taxon>Cichorioideae</taxon>
        <taxon>Cichorieae</taxon>
        <taxon>Cichoriinae</taxon>
        <taxon>Cichorium</taxon>
    </lineage>
</organism>
<evidence type="ECO:0000313" key="2">
    <source>
        <dbReference type="Proteomes" id="UP001055811"/>
    </source>
</evidence>
<dbReference type="EMBL" id="CM042012">
    <property type="protein sequence ID" value="KAI3751503.1"/>
    <property type="molecule type" value="Genomic_DNA"/>
</dbReference>
<protein>
    <submittedName>
        <fullName evidence="1">Uncharacterized protein</fullName>
    </submittedName>
</protein>
<gene>
    <name evidence="1" type="ORF">L2E82_22591</name>
</gene>
<name>A0ACB9DYU2_CICIN</name>
<proteinExistence type="predicted"/>
<dbReference type="Proteomes" id="UP001055811">
    <property type="component" value="Linkage Group LG04"/>
</dbReference>
<keyword evidence="2" id="KW-1185">Reference proteome</keyword>
<reference evidence="2" key="1">
    <citation type="journal article" date="2022" name="Mol. Ecol. Resour.">
        <title>The genomes of chicory, endive, great burdock and yacon provide insights into Asteraceae palaeo-polyploidization history and plant inulin production.</title>
        <authorList>
            <person name="Fan W."/>
            <person name="Wang S."/>
            <person name="Wang H."/>
            <person name="Wang A."/>
            <person name="Jiang F."/>
            <person name="Liu H."/>
            <person name="Zhao H."/>
            <person name="Xu D."/>
            <person name="Zhang Y."/>
        </authorList>
    </citation>
    <scope>NUCLEOTIDE SEQUENCE [LARGE SCALE GENOMIC DNA]</scope>
    <source>
        <strain evidence="2">cv. Punajuju</strain>
    </source>
</reference>
<comment type="caution">
    <text evidence="1">The sequence shown here is derived from an EMBL/GenBank/DDBJ whole genome shotgun (WGS) entry which is preliminary data.</text>
</comment>
<sequence>MGNPNDTVSPSRKSLRPTSGREKWIGLLSYLIESRRRGTCMAVANDQNWDGEEACVVGLERPMSDFVCAAKRVEKKAVLESAFNHIKTQ</sequence>